<protein>
    <recommendedName>
        <fullName evidence="1">Alcohol dehydrogenase-like N-terminal domain-containing protein</fullName>
    </recommendedName>
</protein>
<dbReference type="SUPFAM" id="SSF50129">
    <property type="entry name" value="GroES-like"/>
    <property type="match status" value="1"/>
</dbReference>
<dbReference type="InterPro" id="IPR013154">
    <property type="entry name" value="ADH-like_N"/>
</dbReference>
<dbReference type="InterPro" id="IPR011032">
    <property type="entry name" value="GroES-like_sf"/>
</dbReference>
<dbReference type="Gene3D" id="3.90.180.10">
    <property type="entry name" value="Medium-chain alcohol dehydrogenases, catalytic domain"/>
    <property type="match status" value="1"/>
</dbReference>
<evidence type="ECO:0000313" key="3">
    <source>
        <dbReference type="Proteomes" id="UP001303889"/>
    </source>
</evidence>
<proteinExistence type="predicted"/>
<sequence>MRLLPAWLPLRSSPVIPGMDFAGEVLAIGDKVDRAALGGLQIGDLVAGAVP</sequence>
<feature type="non-terminal residue" evidence="2">
    <location>
        <position position="51"/>
    </location>
</feature>
<gene>
    <name evidence="2" type="ORF">C8A05DRAFT_38704</name>
</gene>
<evidence type="ECO:0000259" key="1">
    <source>
        <dbReference type="Pfam" id="PF08240"/>
    </source>
</evidence>
<dbReference type="AlphaFoldDB" id="A0AAN6MB48"/>
<reference evidence="2" key="2">
    <citation type="submission" date="2023-05" db="EMBL/GenBank/DDBJ databases">
        <authorList>
            <consortium name="Lawrence Berkeley National Laboratory"/>
            <person name="Steindorff A."/>
            <person name="Hensen N."/>
            <person name="Bonometti L."/>
            <person name="Westerberg I."/>
            <person name="Brannstrom I.O."/>
            <person name="Guillou S."/>
            <person name="Cros-Aarteil S."/>
            <person name="Calhoun S."/>
            <person name="Haridas S."/>
            <person name="Kuo A."/>
            <person name="Mondo S."/>
            <person name="Pangilinan J."/>
            <person name="Riley R."/>
            <person name="Labutti K."/>
            <person name="Andreopoulos B."/>
            <person name="Lipzen A."/>
            <person name="Chen C."/>
            <person name="Yanf M."/>
            <person name="Daum C."/>
            <person name="Ng V."/>
            <person name="Clum A."/>
            <person name="Ohm R."/>
            <person name="Martin F."/>
            <person name="Silar P."/>
            <person name="Natvig D."/>
            <person name="Lalanne C."/>
            <person name="Gautier V."/>
            <person name="Ament-Velasquez S.L."/>
            <person name="Kruys A."/>
            <person name="Hutchinson M.I."/>
            <person name="Powell A.J."/>
            <person name="Barry K."/>
            <person name="Miller A.N."/>
            <person name="Grigoriev I.V."/>
            <person name="Debuchy R."/>
            <person name="Gladieux P."/>
            <person name="Thoren M.H."/>
            <person name="Johannesson H."/>
        </authorList>
    </citation>
    <scope>NUCLEOTIDE SEQUENCE</scope>
    <source>
        <strain evidence="2">CBS 103.79</strain>
    </source>
</reference>
<reference evidence="2" key="1">
    <citation type="journal article" date="2023" name="Mol. Phylogenet. Evol.">
        <title>Genome-scale phylogeny and comparative genomics of the fungal order Sordariales.</title>
        <authorList>
            <person name="Hensen N."/>
            <person name="Bonometti L."/>
            <person name="Westerberg I."/>
            <person name="Brannstrom I.O."/>
            <person name="Guillou S."/>
            <person name="Cros-Aarteil S."/>
            <person name="Calhoun S."/>
            <person name="Haridas S."/>
            <person name="Kuo A."/>
            <person name="Mondo S."/>
            <person name="Pangilinan J."/>
            <person name="Riley R."/>
            <person name="LaButti K."/>
            <person name="Andreopoulos B."/>
            <person name="Lipzen A."/>
            <person name="Chen C."/>
            <person name="Yan M."/>
            <person name="Daum C."/>
            <person name="Ng V."/>
            <person name="Clum A."/>
            <person name="Steindorff A."/>
            <person name="Ohm R.A."/>
            <person name="Martin F."/>
            <person name="Silar P."/>
            <person name="Natvig D.O."/>
            <person name="Lalanne C."/>
            <person name="Gautier V."/>
            <person name="Ament-Velasquez S.L."/>
            <person name="Kruys A."/>
            <person name="Hutchinson M.I."/>
            <person name="Powell A.J."/>
            <person name="Barry K."/>
            <person name="Miller A.N."/>
            <person name="Grigoriev I.V."/>
            <person name="Debuchy R."/>
            <person name="Gladieux P."/>
            <person name="Hiltunen Thoren M."/>
            <person name="Johannesson H."/>
        </authorList>
    </citation>
    <scope>NUCLEOTIDE SEQUENCE</scope>
    <source>
        <strain evidence="2">CBS 103.79</strain>
    </source>
</reference>
<comment type="caution">
    <text evidence="2">The sequence shown here is derived from an EMBL/GenBank/DDBJ whole genome shotgun (WGS) entry which is preliminary data.</text>
</comment>
<evidence type="ECO:0000313" key="2">
    <source>
        <dbReference type="EMBL" id="KAK3897727.1"/>
    </source>
</evidence>
<dbReference type="Pfam" id="PF08240">
    <property type="entry name" value="ADH_N"/>
    <property type="match status" value="1"/>
</dbReference>
<name>A0AAN6MB48_9PEZI</name>
<accession>A0AAN6MB48</accession>
<dbReference type="EMBL" id="MU856084">
    <property type="protein sequence ID" value="KAK3897727.1"/>
    <property type="molecule type" value="Genomic_DNA"/>
</dbReference>
<organism evidence="2 3">
    <name type="scientific">Staphylotrichum tortipilum</name>
    <dbReference type="NCBI Taxonomy" id="2831512"/>
    <lineage>
        <taxon>Eukaryota</taxon>
        <taxon>Fungi</taxon>
        <taxon>Dikarya</taxon>
        <taxon>Ascomycota</taxon>
        <taxon>Pezizomycotina</taxon>
        <taxon>Sordariomycetes</taxon>
        <taxon>Sordariomycetidae</taxon>
        <taxon>Sordariales</taxon>
        <taxon>Chaetomiaceae</taxon>
        <taxon>Staphylotrichum</taxon>
    </lineage>
</organism>
<feature type="domain" description="Alcohol dehydrogenase-like N-terminal" evidence="1">
    <location>
        <begin position="9"/>
        <end position="47"/>
    </location>
</feature>
<dbReference type="Proteomes" id="UP001303889">
    <property type="component" value="Unassembled WGS sequence"/>
</dbReference>
<keyword evidence="3" id="KW-1185">Reference proteome</keyword>